<evidence type="ECO:0000313" key="3">
    <source>
        <dbReference type="Proteomes" id="UP001279642"/>
    </source>
</evidence>
<evidence type="ECO:0000313" key="2">
    <source>
        <dbReference type="EMBL" id="MDY0881802.1"/>
    </source>
</evidence>
<name>A0ABU5E692_9PROT</name>
<gene>
    <name evidence="2" type="ORF">SMD27_03030</name>
</gene>
<accession>A0ABU5E692</accession>
<evidence type="ECO:0000256" key="1">
    <source>
        <dbReference type="SAM" id="MobiDB-lite"/>
    </source>
</evidence>
<dbReference type="RefSeq" id="WP_320506850.1">
    <property type="nucleotide sequence ID" value="NZ_JAXCLW010000001.1"/>
</dbReference>
<proteinExistence type="predicted"/>
<keyword evidence="3" id="KW-1185">Reference proteome</keyword>
<reference evidence="2 3" key="1">
    <citation type="journal article" date="2016" name="Antonie Van Leeuwenhoek">
        <title>Dongia soli sp. nov., isolated from soil from Dokdo, Korea.</title>
        <authorList>
            <person name="Kim D.U."/>
            <person name="Lee H."/>
            <person name="Kim H."/>
            <person name="Kim S.G."/>
            <person name="Ka J.O."/>
        </authorList>
    </citation>
    <scope>NUCLEOTIDE SEQUENCE [LARGE SCALE GENOMIC DNA]</scope>
    <source>
        <strain evidence="2 3">D78</strain>
    </source>
</reference>
<feature type="region of interest" description="Disordered" evidence="1">
    <location>
        <begin position="85"/>
        <end position="108"/>
    </location>
</feature>
<dbReference type="Proteomes" id="UP001279642">
    <property type="component" value="Unassembled WGS sequence"/>
</dbReference>
<dbReference type="EMBL" id="JAXCLW010000001">
    <property type="protein sequence ID" value="MDY0881802.1"/>
    <property type="molecule type" value="Genomic_DNA"/>
</dbReference>
<organism evidence="2 3">
    <name type="scientific">Dongia soli</name>
    <dbReference type="NCBI Taxonomy" id="600628"/>
    <lineage>
        <taxon>Bacteria</taxon>
        <taxon>Pseudomonadati</taxon>
        <taxon>Pseudomonadota</taxon>
        <taxon>Alphaproteobacteria</taxon>
        <taxon>Rhodospirillales</taxon>
        <taxon>Dongiaceae</taxon>
        <taxon>Dongia</taxon>
    </lineage>
</organism>
<sequence>MTGDSKVPHSAEDPKSLISEAFAMGDEFPGPAEDMLLSWMLSLDMETDARSAAARLLTRYDAVAAQTANPHIARLADLLRQTAAAESSRAGGRGRVAARRAAARGPAS</sequence>
<protein>
    <submittedName>
        <fullName evidence="2">Uncharacterized protein</fullName>
    </submittedName>
</protein>
<comment type="caution">
    <text evidence="2">The sequence shown here is derived from an EMBL/GenBank/DDBJ whole genome shotgun (WGS) entry which is preliminary data.</text>
</comment>